<keyword evidence="1" id="KW-0472">Membrane</keyword>
<feature type="transmembrane region" description="Helical" evidence="1">
    <location>
        <begin position="41"/>
        <end position="59"/>
    </location>
</feature>
<sequence>MKASTKTLMRISPKIDGILFLVLILISQVVRVTTSLFTDYLWMTTLVFVLIFLILSLSLKKLLK</sequence>
<dbReference type="Proteomes" id="UP000295558">
    <property type="component" value="Unassembled WGS sequence"/>
</dbReference>
<dbReference type="AlphaFoldDB" id="A0A4R6ZPP1"/>
<keyword evidence="3" id="KW-1185">Reference proteome</keyword>
<protein>
    <submittedName>
        <fullName evidence="2">Uncharacterized protein</fullName>
    </submittedName>
</protein>
<reference evidence="2 3" key="1">
    <citation type="submission" date="2019-03" db="EMBL/GenBank/DDBJ databases">
        <title>Genomic Encyclopedia of Type Strains, Phase III (KMG-III): the genomes of soil and plant-associated and newly described type strains.</title>
        <authorList>
            <person name="Whitman W."/>
        </authorList>
    </citation>
    <scope>NUCLEOTIDE SEQUENCE [LARGE SCALE GENOMIC DNA]</scope>
    <source>
        <strain evidence="2 3">CECT 7972</strain>
    </source>
</reference>
<gene>
    <name evidence="2" type="ORF">DFP96_102116</name>
</gene>
<proteinExistence type="predicted"/>
<evidence type="ECO:0000313" key="3">
    <source>
        <dbReference type="Proteomes" id="UP000295558"/>
    </source>
</evidence>
<name>A0A4R6ZPP1_9LIST</name>
<keyword evidence="1" id="KW-1133">Transmembrane helix</keyword>
<organism evidence="2 3">
    <name type="scientific">Listeria rocourtiae</name>
    <dbReference type="NCBI Taxonomy" id="647910"/>
    <lineage>
        <taxon>Bacteria</taxon>
        <taxon>Bacillati</taxon>
        <taxon>Bacillota</taxon>
        <taxon>Bacilli</taxon>
        <taxon>Bacillales</taxon>
        <taxon>Listeriaceae</taxon>
        <taxon>Listeria</taxon>
    </lineage>
</organism>
<accession>A0A4R6ZPP1</accession>
<evidence type="ECO:0000256" key="1">
    <source>
        <dbReference type="SAM" id="Phobius"/>
    </source>
</evidence>
<keyword evidence="1" id="KW-0812">Transmembrane</keyword>
<dbReference type="EMBL" id="SNZK01000002">
    <property type="protein sequence ID" value="TDR54530.1"/>
    <property type="molecule type" value="Genomic_DNA"/>
</dbReference>
<evidence type="ECO:0000313" key="2">
    <source>
        <dbReference type="EMBL" id="TDR54530.1"/>
    </source>
</evidence>
<comment type="caution">
    <text evidence="2">The sequence shown here is derived from an EMBL/GenBank/DDBJ whole genome shotgun (WGS) entry which is preliminary data.</text>
</comment>